<protein>
    <submittedName>
        <fullName evidence="5">Uncharacterized protein</fullName>
    </submittedName>
</protein>
<accession>A0A246BHV0</accession>
<name>A0A246BHV0_9DEIO</name>
<proteinExistence type="predicted"/>
<evidence type="ECO:0000256" key="1">
    <source>
        <dbReference type="ARBA" id="ARBA00022676"/>
    </source>
</evidence>
<dbReference type="GO" id="GO:0016757">
    <property type="term" value="F:glycosyltransferase activity"/>
    <property type="evidence" value="ECO:0007669"/>
    <property type="project" value="UniProtKB-KW"/>
</dbReference>
<keyword evidence="1" id="KW-0328">Glycosyltransferase</keyword>
<dbReference type="CDD" id="cd03801">
    <property type="entry name" value="GT4_PimA-like"/>
    <property type="match status" value="1"/>
</dbReference>
<evidence type="ECO:0000259" key="4">
    <source>
        <dbReference type="Pfam" id="PF13439"/>
    </source>
</evidence>
<dbReference type="AlphaFoldDB" id="A0A246BHV0"/>
<evidence type="ECO:0000256" key="2">
    <source>
        <dbReference type="ARBA" id="ARBA00022679"/>
    </source>
</evidence>
<gene>
    <name evidence="5" type="ORF">CBQ26_14850</name>
</gene>
<evidence type="ECO:0000313" key="5">
    <source>
        <dbReference type="EMBL" id="OWL94791.1"/>
    </source>
</evidence>
<keyword evidence="6" id="KW-1185">Reference proteome</keyword>
<dbReference type="Proteomes" id="UP000197208">
    <property type="component" value="Unassembled WGS sequence"/>
</dbReference>
<evidence type="ECO:0000259" key="3">
    <source>
        <dbReference type="Pfam" id="PF00534"/>
    </source>
</evidence>
<dbReference type="SUPFAM" id="SSF53756">
    <property type="entry name" value="UDP-Glycosyltransferase/glycogen phosphorylase"/>
    <property type="match status" value="1"/>
</dbReference>
<organism evidence="5 6">
    <name type="scientific">Deinococcus indicus</name>
    <dbReference type="NCBI Taxonomy" id="223556"/>
    <lineage>
        <taxon>Bacteria</taxon>
        <taxon>Thermotogati</taxon>
        <taxon>Deinococcota</taxon>
        <taxon>Deinococci</taxon>
        <taxon>Deinococcales</taxon>
        <taxon>Deinococcaceae</taxon>
        <taxon>Deinococcus</taxon>
    </lineage>
</organism>
<feature type="domain" description="Glycosyltransferase subfamily 4-like N-terminal" evidence="4">
    <location>
        <begin position="33"/>
        <end position="182"/>
    </location>
</feature>
<dbReference type="InterPro" id="IPR028098">
    <property type="entry name" value="Glyco_trans_4-like_N"/>
</dbReference>
<dbReference type="Pfam" id="PF13439">
    <property type="entry name" value="Glyco_transf_4"/>
    <property type="match status" value="1"/>
</dbReference>
<dbReference type="Pfam" id="PF00534">
    <property type="entry name" value="Glycos_transf_1"/>
    <property type="match status" value="1"/>
</dbReference>
<reference evidence="5 6" key="1">
    <citation type="submission" date="2017-05" db="EMBL/GenBank/DDBJ databases">
        <title>De novo genome assembly of Deniococcus indicus strain DR1.</title>
        <authorList>
            <person name="Chauhan D."/>
            <person name="Yennamalli R.M."/>
            <person name="Priyadarshini R."/>
        </authorList>
    </citation>
    <scope>NUCLEOTIDE SEQUENCE [LARGE SCALE GENOMIC DNA]</scope>
    <source>
        <strain evidence="5 6">DR1</strain>
    </source>
</reference>
<dbReference type="Gene3D" id="3.40.50.2000">
    <property type="entry name" value="Glycogen Phosphorylase B"/>
    <property type="match status" value="2"/>
</dbReference>
<keyword evidence="2" id="KW-0808">Transferase</keyword>
<sequence length="376" mass="39911">MAAGRAGRGGRGVRTAAPPIPLLLSGPHPRVGGGVVAHCGALHGALATLGLTVQQVHVGAGLDEDETLGARLRGAGHLLGSLPGFARRSRGQLVHLNPSFTPKAALRDAALMLAARLQGSPVVVEFHGGLPGDVRGPLGQLAVRQLCRADAVVVINRLQERALLERHPWVRDRLHRVPNGVTLPALNLSGLSGPRLAGRELLFMSRLLEAKGLLDAVRALPALPGVTLNVAGTGPAAEPARALAADLGVADRVVFHGHVSGEAKTELLRRCALMVFPSYYPEGQPIVLIEALAWGLPVVTCAVEPITDLITSECGRLIPPRSPGALALAVQELLASPARYDLISRHNRTLAEFEYDLNLVARRFVQLYRQVQWSRP</sequence>
<dbReference type="PANTHER" id="PTHR12526">
    <property type="entry name" value="GLYCOSYLTRANSFERASE"/>
    <property type="match status" value="1"/>
</dbReference>
<dbReference type="EMBL" id="NHMK01000022">
    <property type="protein sequence ID" value="OWL94791.1"/>
    <property type="molecule type" value="Genomic_DNA"/>
</dbReference>
<evidence type="ECO:0000313" key="6">
    <source>
        <dbReference type="Proteomes" id="UP000197208"/>
    </source>
</evidence>
<feature type="domain" description="Glycosyl transferase family 1" evidence="3">
    <location>
        <begin position="200"/>
        <end position="340"/>
    </location>
</feature>
<dbReference type="InterPro" id="IPR001296">
    <property type="entry name" value="Glyco_trans_1"/>
</dbReference>
<dbReference type="PANTHER" id="PTHR12526:SF510">
    <property type="entry name" value="D-INOSITOL 3-PHOSPHATE GLYCOSYLTRANSFERASE"/>
    <property type="match status" value="1"/>
</dbReference>
<comment type="caution">
    <text evidence="5">The sequence shown here is derived from an EMBL/GenBank/DDBJ whole genome shotgun (WGS) entry which is preliminary data.</text>
</comment>